<evidence type="ECO:0000256" key="3">
    <source>
        <dbReference type="ARBA" id="ARBA00022478"/>
    </source>
</evidence>
<keyword evidence="6" id="KW-0809">Transit peptide</keyword>
<dbReference type="SUPFAM" id="SSF56672">
    <property type="entry name" value="DNA/RNA polymerases"/>
    <property type="match status" value="1"/>
</dbReference>
<dbReference type="SMART" id="SM01311">
    <property type="entry name" value="RPOL_N"/>
    <property type="match status" value="1"/>
</dbReference>
<dbReference type="GO" id="GO:0003899">
    <property type="term" value="F:DNA-directed RNA polymerase activity"/>
    <property type="evidence" value="ECO:0007669"/>
    <property type="project" value="UniProtKB-EC"/>
</dbReference>
<dbReference type="STRING" id="94130.A0A2Z6R505"/>
<dbReference type="InterPro" id="IPR024075">
    <property type="entry name" value="DNA-dir_RNA_pol_helix_hairp_sf"/>
</dbReference>
<dbReference type="Gene3D" id="1.10.287.280">
    <property type="match status" value="1"/>
</dbReference>
<keyword evidence="3 9" id="KW-0240">DNA-directed RNA polymerase</keyword>
<evidence type="ECO:0000256" key="8">
    <source>
        <dbReference type="ARBA" id="ARBA00048552"/>
    </source>
</evidence>
<dbReference type="Gene3D" id="1.10.150.20">
    <property type="entry name" value="5' to 3' exonuclease, C-terminal subdomain"/>
    <property type="match status" value="1"/>
</dbReference>
<evidence type="ECO:0000313" key="12">
    <source>
        <dbReference type="EMBL" id="GBB87838.1"/>
    </source>
</evidence>
<dbReference type="GO" id="GO:0006390">
    <property type="term" value="P:mitochondrial transcription"/>
    <property type="evidence" value="ECO:0007669"/>
    <property type="project" value="TreeGrafter"/>
</dbReference>
<keyword evidence="7 9" id="KW-0804">Transcription</keyword>
<feature type="coiled-coil region" evidence="10">
    <location>
        <begin position="310"/>
        <end position="337"/>
    </location>
</feature>
<proteinExistence type="inferred from homology"/>
<evidence type="ECO:0000256" key="1">
    <source>
        <dbReference type="ARBA" id="ARBA00009493"/>
    </source>
</evidence>
<dbReference type="InterPro" id="IPR011990">
    <property type="entry name" value="TPR-like_helical_dom_sf"/>
</dbReference>
<dbReference type="InterPro" id="IPR043502">
    <property type="entry name" value="DNA/RNA_pol_sf"/>
</dbReference>
<dbReference type="Gene3D" id="1.10.1320.10">
    <property type="entry name" value="DNA-directed RNA polymerase, N-terminal domain"/>
    <property type="match status" value="1"/>
</dbReference>
<keyword evidence="4 9" id="KW-0808">Transferase</keyword>
<dbReference type="EMBL" id="BEXD01000483">
    <property type="protein sequence ID" value="GBB87838.1"/>
    <property type="molecule type" value="Genomic_DNA"/>
</dbReference>
<dbReference type="InterPro" id="IPR037159">
    <property type="entry name" value="RNA_POL_N_sf"/>
</dbReference>
<feature type="domain" description="DNA-directed RNA polymerase N-terminal" evidence="11">
    <location>
        <begin position="321"/>
        <end position="636"/>
    </location>
</feature>
<evidence type="ECO:0000256" key="7">
    <source>
        <dbReference type="ARBA" id="ARBA00023163"/>
    </source>
</evidence>
<dbReference type="GO" id="GO:0034245">
    <property type="term" value="C:mitochondrial DNA-directed RNA polymerase complex"/>
    <property type="evidence" value="ECO:0007669"/>
    <property type="project" value="TreeGrafter"/>
</dbReference>
<gene>
    <name evidence="12" type="ORF">RclHR1_14320005</name>
</gene>
<evidence type="ECO:0000256" key="6">
    <source>
        <dbReference type="ARBA" id="ARBA00022946"/>
    </source>
</evidence>
<evidence type="ECO:0000256" key="5">
    <source>
        <dbReference type="ARBA" id="ARBA00022695"/>
    </source>
</evidence>
<dbReference type="Pfam" id="PF14700">
    <property type="entry name" value="RPOL_N"/>
    <property type="match status" value="1"/>
</dbReference>
<keyword evidence="5 9" id="KW-0548">Nucleotidyltransferase</keyword>
<dbReference type="InterPro" id="IPR046950">
    <property type="entry name" value="DNA-dir_Rpol_C_phage-type"/>
</dbReference>
<sequence length="1371" mass="157265">MITFIRNTKSKCTLRPNKQIISRYSYLMLLKRNNINKRVESLTRVHFGTKTISEFSLAQTRPFAINYSTTAEHTSSTAIPTVSSEISYHSPESLSINNPLVILPQPRYTPRETGKILSGVFTEHVAVLRACLKIGEVERARHILTNLYKQCTNDTEKYLDIRLHNEFIESYIETKPVPKINEALQWFDKLSFYGLTPNLATFAILIRGYLRLDLDFLGSSMLKILVKEIEECGYSFEQLIESNLLSDKETEKVLYLLRTDPDSNKASKELMEKIECVIEKQKPVTKKDLNMDEPVSTKSFGVKLMKNALLAIKERDLDSVKRQIKLEENALQAATERWKHENERKDKFVNLHKNVLKKSMWTWHVKLVPLIQEELERCKNKETLLTDRERANYGPFLQLLSAEKLSAITILELLRQNGGGGIGEGMKTTRAVLSIGKAVENEYNSEQLKKKQNRSAFNKDLSVHELFASGKLFNMTIRRAAAKIETKDMQTSWNPEWPIAVRAKVGSILASMLLECATIPTTTINEEKNEKISMEAPAFYHSYIQHKGKRIGVIKLNPQLIQYLSKESVGDSVHPRMLPMLVHPRPWLTYNSGGYLTSPTYAMRSRDCPEQLAYLQKASEEGHLDRVFAGLDVLGSTCWTINKKIYKVVLEVWNKGEALGKIPPTELDLKMPDKPDNFETEMSLKIKWFKECKEIARRISNNHSERCTANYKVDIAGAFLNENMYFPHSLDFRGRAYPIPPLFNHLGDDLCRGLLLFKDAKPLGKDGLIWLKIQIANLAGNDKVSFEDRIKFTEDHLEDIKDSVKNPLDGRGWWENAEDPWQCLAACFELQDALESSEPEKYLSRIPIHQDGTCNGLQHYAALGGDLEGAKQVDLYPSDKPSDIYTSVAARVNEMIAKDLESSGTEKQNDLEDIKQINLYPYPSDKPLDVHSDVDMKINVRDLAPILLGKISRKVVKQPVMTSVYGVTFIGARLQIESRLKEINDIPQEKIRDSSLYVTRLVFKCLGEMFYGARAIQDWLVECAKRISKSVPSEVVLDQNSSEHRDDENFMNYNLGTENGNKKNLTNNNERELCENERDNYDNLISKKRPIVKIPPSKPGQNQMTTVVWTTPLDLPIVQPYRKLSKRAVKTNLQTINIADPNHPSPVDSTKQRQAFPPNFIHSLDATHMLMTALACNEKNLTFASVHDSFWTHACDVEIMNKIIRDQFIQLHEQPIMENLRNEFIERYKGYIVPVKVLREDLEKLKLQKMKETEKDSMTITDNGYEPNLSLDELYKIIPNSQNCKDSKLKEFAYTLSANDVIDLDNDITEINNITDELFDDHDIEEEAETNKKRKKSSKYIHIWVDLSFPELPEKGEFKLSSIMESRYFFD</sequence>
<dbReference type="InterPro" id="IPR029262">
    <property type="entry name" value="RPOL_N"/>
</dbReference>
<protein>
    <recommendedName>
        <fullName evidence="2 9">DNA-directed RNA polymerase</fullName>
        <ecNumber evidence="2 9">2.7.7.6</ecNumber>
    </recommendedName>
</protein>
<comment type="function">
    <text evidence="9">DNA-dependent RNA polymerase catalyzes the transcription of DNA into RNA using the four ribonucleoside triphosphates as substrates.</text>
</comment>
<organism evidence="12 13">
    <name type="scientific">Rhizophagus clarus</name>
    <dbReference type="NCBI Taxonomy" id="94130"/>
    <lineage>
        <taxon>Eukaryota</taxon>
        <taxon>Fungi</taxon>
        <taxon>Fungi incertae sedis</taxon>
        <taxon>Mucoromycota</taxon>
        <taxon>Glomeromycotina</taxon>
        <taxon>Glomeromycetes</taxon>
        <taxon>Glomerales</taxon>
        <taxon>Glomeraceae</taxon>
        <taxon>Rhizophagus</taxon>
    </lineage>
</organism>
<evidence type="ECO:0000313" key="13">
    <source>
        <dbReference type="Proteomes" id="UP000247702"/>
    </source>
</evidence>
<accession>A0A2Z6R505</accession>
<dbReference type="GO" id="GO:0001018">
    <property type="term" value="F:mitochondrial promoter sequence-specific DNA binding"/>
    <property type="evidence" value="ECO:0007669"/>
    <property type="project" value="TreeGrafter"/>
</dbReference>
<dbReference type="PANTHER" id="PTHR10102:SF0">
    <property type="entry name" value="DNA-DIRECTED RNA POLYMERASE, MITOCHONDRIAL"/>
    <property type="match status" value="1"/>
</dbReference>
<dbReference type="PANTHER" id="PTHR10102">
    <property type="entry name" value="DNA-DIRECTED RNA POLYMERASE, MITOCHONDRIAL"/>
    <property type="match status" value="1"/>
</dbReference>
<keyword evidence="13" id="KW-1185">Reference proteome</keyword>
<comment type="caution">
    <text evidence="12">The sequence shown here is derived from an EMBL/GenBank/DDBJ whole genome shotgun (WGS) entry which is preliminary data.</text>
</comment>
<dbReference type="InterPro" id="IPR002092">
    <property type="entry name" value="DNA-dir_Rpol_phage-type"/>
</dbReference>
<dbReference type="EC" id="2.7.7.6" evidence="2 9"/>
<comment type="similarity">
    <text evidence="1 9">Belongs to the phage and mitochondrial RNA polymerase family.</text>
</comment>
<keyword evidence="10" id="KW-0175">Coiled coil</keyword>
<dbReference type="Proteomes" id="UP000247702">
    <property type="component" value="Unassembled WGS sequence"/>
</dbReference>
<dbReference type="FunFam" id="1.10.287.280:FF:000001">
    <property type="entry name" value="DNA-directed RNA polymerase"/>
    <property type="match status" value="1"/>
</dbReference>
<name>A0A2Z6R505_9GLOM</name>
<evidence type="ECO:0000259" key="11">
    <source>
        <dbReference type="SMART" id="SM01311"/>
    </source>
</evidence>
<reference evidence="12 13" key="1">
    <citation type="submission" date="2017-11" db="EMBL/GenBank/DDBJ databases">
        <title>The genome of Rhizophagus clarus HR1 reveals common genetic basis of auxotrophy among arbuscular mycorrhizal fungi.</title>
        <authorList>
            <person name="Kobayashi Y."/>
        </authorList>
    </citation>
    <scope>NUCLEOTIDE SEQUENCE [LARGE SCALE GENOMIC DNA]</scope>
    <source>
        <strain evidence="12 13">HR1</strain>
    </source>
</reference>
<dbReference type="Gene3D" id="1.25.40.10">
    <property type="entry name" value="Tetratricopeptide repeat domain"/>
    <property type="match status" value="1"/>
</dbReference>
<evidence type="ECO:0000256" key="2">
    <source>
        <dbReference type="ARBA" id="ARBA00012418"/>
    </source>
</evidence>
<evidence type="ECO:0000256" key="10">
    <source>
        <dbReference type="SAM" id="Coils"/>
    </source>
</evidence>
<dbReference type="PROSITE" id="PS00489">
    <property type="entry name" value="RNA_POL_PHAGE_2"/>
    <property type="match status" value="1"/>
</dbReference>
<dbReference type="Gene3D" id="1.10.287.260">
    <property type="match status" value="1"/>
</dbReference>
<evidence type="ECO:0000256" key="9">
    <source>
        <dbReference type="RuleBase" id="RU003805"/>
    </source>
</evidence>
<evidence type="ECO:0000256" key="4">
    <source>
        <dbReference type="ARBA" id="ARBA00022679"/>
    </source>
</evidence>
<dbReference type="PROSITE" id="PS00900">
    <property type="entry name" value="RNA_POL_PHAGE_1"/>
    <property type="match status" value="1"/>
</dbReference>
<comment type="catalytic activity">
    <reaction evidence="8 9">
        <text>RNA(n) + a ribonucleoside 5'-triphosphate = RNA(n+1) + diphosphate</text>
        <dbReference type="Rhea" id="RHEA:21248"/>
        <dbReference type="Rhea" id="RHEA-COMP:14527"/>
        <dbReference type="Rhea" id="RHEA-COMP:17342"/>
        <dbReference type="ChEBI" id="CHEBI:33019"/>
        <dbReference type="ChEBI" id="CHEBI:61557"/>
        <dbReference type="ChEBI" id="CHEBI:140395"/>
        <dbReference type="EC" id="2.7.7.6"/>
    </reaction>
</comment>
<dbReference type="Pfam" id="PF00940">
    <property type="entry name" value="RNA_pol"/>
    <property type="match status" value="1"/>
</dbReference>